<organism evidence="1 2">
    <name type="scientific">Cupriavidus taiwanensis</name>
    <dbReference type="NCBI Taxonomy" id="164546"/>
    <lineage>
        <taxon>Bacteria</taxon>
        <taxon>Pseudomonadati</taxon>
        <taxon>Pseudomonadota</taxon>
        <taxon>Betaproteobacteria</taxon>
        <taxon>Burkholderiales</taxon>
        <taxon>Burkholderiaceae</taxon>
        <taxon>Cupriavidus</taxon>
    </lineage>
</organism>
<protein>
    <submittedName>
        <fullName evidence="1">Uncharacterized protein</fullName>
    </submittedName>
</protein>
<gene>
    <name evidence="1" type="ORF">CT19425_P30076</name>
</gene>
<geneLocation type="plasmid" evidence="1">
    <name>III</name>
</geneLocation>
<evidence type="ECO:0000313" key="1">
    <source>
        <dbReference type="EMBL" id="SPK77227.1"/>
    </source>
</evidence>
<proteinExistence type="predicted"/>
<name>A0A375IRN5_9BURK</name>
<evidence type="ECO:0000313" key="2">
    <source>
        <dbReference type="Proteomes" id="UP000255505"/>
    </source>
</evidence>
<sequence>MTPSPTRKHLSEFAVNLYSARWLMIPSWQIGTDGTMDPKYAEISENCHIYLICRRPGFSYDPFSFVYEDGKIKGDLVYKAAGVPHKIPFEREFALYDGAVEVVLSPYPHREIHTLDQNGEMVRYLPATALGIGLGIHVAERSLGDLEVLYVGQAYAEGKRTAIDRLKSHSTLQKILATVQYNMPDDEIFVLTFEYAPYRIISMFDGMAKNPIKGEVDEKRFISIQNNPLTKHQQICLIEAGLIRYFQPEYNKIYKESFPASDQGILSACYELDFSALAVEINTDELDFSLYSKTVRAKQHHIAQFDLINPRERLSFFLLENENAGPVIRADVISPSR</sequence>
<reference evidence="1 2" key="1">
    <citation type="submission" date="2018-01" db="EMBL/GenBank/DDBJ databases">
        <authorList>
            <person name="Gaut B.S."/>
            <person name="Morton B.R."/>
            <person name="Clegg M.T."/>
            <person name="Duvall M.R."/>
        </authorList>
    </citation>
    <scope>NUCLEOTIDE SEQUENCE [LARGE SCALE GENOMIC DNA]</scope>
    <source>
        <strain evidence="1">Cupriavidus taiwanensis LMG 19425</strain>
        <plasmid evidence="2">Plasmid iii</plasmid>
    </source>
</reference>
<accession>A0A375IRN5</accession>
<dbReference type="Proteomes" id="UP000255505">
    <property type="component" value="Plasmid III"/>
</dbReference>
<dbReference type="EMBL" id="LT991978">
    <property type="protein sequence ID" value="SPK77227.1"/>
    <property type="molecule type" value="Genomic_DNA"/>
</dbReference>
<dbReference type="AlphaFoldDB" id="A0A375IRN5"/>
<keyword evidence="1" id="KW-0614">Plasmid</keyword>